<dbReference type="Proteomes" id="UP000218263">
    <property type="component" value="Chromosome"/>
</dbReference>
<sequence>MSNTFTQLYIHCVFAVKYRKAVIQPTWEERLHQYITGILQNNGHKLLAINSMPDHLHFFVGINPKQSISDMMRVAKGDSSEFINKEKFTERKFYWQDGYGAFSNSRTQIDGVVKYIMNQKQHHTKKTFREEYLDILKDYAVEYNEKYIFHDLLDG</sequence>
<dbReference type="EMBL" id="AP017313">
    <property type="protein sequence ID" value="BAU55989.1"/>
    <property type="molecule type" value="Genomic_DNA"/>
</dbReference>
<dbReference type="GO" id="GO:0003677">
    <property type="term" value="F:DNA binding"/>
    <property type="evidence" value="ECO:0007669"/>
    <property type="project" value="InterPro"/>
</dbReference>
<name>A0A0X8X9T7_9SPHI</name>
<accession>A0A0X8X9T7</accession>
<proteinExistence type="predicted"/>
<dbReference type="InterPro" id="IPR002686">
    <property type="entry name" value="Transposase_17"/>
</dbReference>
<dbReference type="AlphaFoldDB" id="A0A0X8X9T7"/>
<reference evidence="1 2" key="1">
    <citation type="submission" date="2015-12" db="EMBL/GenBank/DDBJ databases">
        <title>Genome sequence of Mucilaginibacter gotjawali.</title>
        <authorList>
            <person name="Lee J.S."/>
            <person name="Lee K.C."/>
            <person name="Kim K.K."/>
            <person name="Lee B.W."/>
        </authorList>
    </citation>
    <scope>NUCLEOTIDE SEQUENCE [LARGE SCALE GENOMIC DNA]</scope>
    <source>
        <strain evidence="1 2">SA3-7</strain>
    </source>
</reference>
<organism evidence="1 2">
    <name type="scientific">Mucilaginibacter gotjawali</name>
    <dbReference type="NCBI Taxonomy" id="1550579"/>
    <lineage>
        <taxon>Bacteria</taxon>
        <taxon>Pseudomonadati</taxon>
        <taxon>Bacteroidota</taxon>
        <taxon>Sphingobacteriia</taxon>
        <taxon>Sphingobacteriales</taxon>
        <taxon>Sphingobacteriaceae</taxon>
        <taxon>Mucilaginibacter</taxon>
    </lineage>
</organism>
<dbReference type="PANTHER" id="PTHR33360:SF2">
    <property type="entry name" value="TRANSPOSASE FOR INSERTION SEQUENCE ELEMENT IS200"/>
    <property type="match status" value="1"/>
</dbReference>
<dbReference type="Gene3D" id="3.30.70.1290">
    <property type="entry name" value="Transposase IS200-like"/>
    <property type="match status" value="1"/>
</dbReference>
<dbReference type="GO" id="GO:0004803">
    <property type="term" value="F:transposase activity"/>
    <property type="evidence" value="ECO:0007669"/>
    <property type="project" value="InterPro"/>
</dbReference>
<dbReference type="KEGG" id="mgot:MgSA37_04181"/>
<dbReference type="SMART" id="SM01321">
    <property type="entry name" value="Y1_Tnp"/>
    <property type="match status" value="1"/>
</dbReference>
<dbReference type="RefSeq" id="WP_096354524.1">
    <property type="nucleotide sequence ID" value="NZ_AP017313.1"/>
</dbReference>
<dbReference type="OrthoDB" id="9797997at2"/>
<dbReference type="SUPFAM" id="SSF143422">
    <property type="entry name" value="Transposase IS200-like"/>
    <property type="match status" value="1"/>
</dbReference>
<gene>
    <name evidence="1" type="ORF">MgSA37_04181</name>
</gene>
<dbReference type="InterPro" id="IPR036515">
    <property type="entry name" value="Transposase_17_sf"/>
</dbReference>
<protein>
    <submittedName>
        <fullName evidence="1">Transposase IS200 like protein</fullName>
    </submittedName>
</protein>
<evidence type="ECO:0000313" key="1">
    <source>
        <dbReference type="EMBL" id="BAU55989.1"/>
    </source>
</evidence>
<evidence type="ECO:0000313" key="2">
    <source>
        <dbReference type="Proteomes" id="UP000218263"/>
    </source>
</evidence>
<dbReference type="PANTHER" id="PTHR33360">
    <property type="entry name" value="TRANSPOSASE FOR INSERTION SEQUENCE ELEMENT IS200"/>
    <property type="match status" value="1"/>
</dbReference>
<keyword evidence="2" id="KW-1185">Reference proteome</keyword>
<dbReference type="GO" id="GO:0006313">
    <property type="term" value="P:DNA transposition"/>
    <property type="evidence" value="ECO:0007669"/>
    <property type="project" value="InterPro"/>
</dbReference>
<dbReference type="NCBIfam" id="NF033573">
    <property type="entry name" value="transpos_IS200"/>
    <property type="match status" value="1"/>
</dbReference>
<dbReference type="Pfam" id="PF01797">
    <property type="entry name" value="Y1_Tnp"/>
    <property type="match status" value="1"/>
</dbReference>